<feature type="compositionally biased region" description="Low complexity" evidence="1">
    <location>
        <begin position="139"/>
        <end position="150"/>
    </location>
</feature>
<keyword evidence="3" id="KW-1185">Reference proteome</keyword>
<proteinExistence type="predicted"/>
<evidence type="ECO:0000313" key="3">
    <source>
        <dbReference type="Proteomes" id="UP000054248"/>
    </source>
</evidence>
<dbReference type="EMBL" id="KN823769">
    <property type="protein sequence ID" value="KIO15885.1"/>
    <property type="molecule type" value="Genomic_DNA"/>
</dbReference>
<gene>
    <name evidence="2" type="ORF">M407DRAFT_235064</name>
</gene>
<reference evidence="2 3" key="1">
    <citation type="submission" date="2014-04" db="EMBL/GenBank/DDBJ databases">
        <authorList>
            <consortium name="DOE Joint Genome Institute"/>
            <person name="Kuo A."/>
            <person name="Girlanda M."/>
            <person name="Perotto S."/>
            <person name="Kohler A."/>
            <person name="Nagy L.G."/>
            <person name="Floudas D."/>
            <person name="Copeland A."/>
            <person name="Barry K.W."/>
            <person name="Cichocki N."/>
            <person name="Veneault-Fourrey C."/>
            <person name="LaButti K."/>
            <person name="Lindquist E.A."/>
            <person name="Lipzen A."/>
            <person name="Lundell T."/>
            <person name="Morin E."/>
            <person name="Murat C."/>
            <person name="Sun H."/>
            <person name="Tunlid A."/>
            <person name="Henrissat B."/>
            <person name="Grigoriev I.V."/>
            <person name="Hibbett D.S."/>
            <person name="Martin F."/>
            <person name="Nordberg H.P."/>
            <person name="Cantor M.N."/>
            <person name="Hua S.X."/>
        </authorList>
    </citation>
    <scope>NUCLEOTIDE SEQUENCE [LARGE SCALE GENOMIC DNA]</scope>
    <source>
        <strain evidence="2 3">MUT 4182</strain>
    </source>
</reference>
<accession>A0A0C3PNA9</accession>
<protein>
    <submittedName>
        <fullName evidence="2">Uncharacterized protein</fullName>
    </submittedName>
</protein>
<organism evidence="2 3">
    <name type="scientific">Tulasnella calospora MUT 4182</name>
    <dbReference type="NCBI Taxonomy" id="1051891"/>
    <lineage>
        <taxon>Eukaryota</taxon>
        <taxon>Fungi</taxon>
        <taxon>Dikarya</taxon>
        <taxon>Basidiomycota</taxon>
        <taxon>Agaricomycotina</taxon>
        <taxon>Agaricomycetes</taxon>
        <taxon>Cantharellales</taxon>
        <taxon>Tulasnellaceae</taxon>
        <taxon>Tulasnella</taxon>
    </lineage>
</organism>
<dbReference type="OrthoDB" id="3244229at2759"/>
<dbReference type="HOGENOM" id="CLU_022901_0_0_1"/>
<reference evidence="3" key="2">
    <citation type="submission" date="2015-01" db="EMBL/GenBank/DDBJ databases">
        <title>Evolutionary Origins and Diversification of the Mycorrhizal Mutualists.</title>
        <authorList>
            <consortium name="DOE Joint Genome Institute"/>
            <consortium name="Mycorrhizal Genomics Consortium"/>
            <person name="Kohler A."/>
            <person name="Kuo A."/>
            <person name="Nagy L.G."/>
            <person name="Floudas D."/>
            <person name="Copeland A."/>
            <person name="Barry K.W."/>
            <person name="Cichocki N."/>
            <person name="Veneault-Fourrey C."/>
            <person name="LaButti K."/>
            <person name="Lindquist E.A."/>
            <person name="Lipzen A."/>
            <person name="Lundell T."/>
            <person name="Morin E."/>
            <person name="Murat C."/>
            <person name="Riley R."/>
            <person name="Ohm R."/>
            <person name="Sun H."/>
            <person name="Tunlid A."/>
            <person name="Henrissat B."/>
            <person name="Grigoriev I.V."/>
            <person name="Hibbett D.S."/>
            <person name="Martin F."/>
        </authorList>
    </citation>
    <scope>NUCLEOTIDE SEQUENCE [LARGE SCALE GENOMIC DNA]</scope>
    <source>
        <strain evidence="3">MUT 4182</strain>
    </source>
</reference>
<evidence type="ECO:0000313" key="2">
    <source>
        <dbReference type="EMBL" id="KIO15885.1"/>
    </source>
</evidence>
<name>A0A0C3PNA9_9AGAM</name>
<dbReference type="Proteomes" id="UP000054248">
    <property type="component" value="Unassembled WGS sequence"/>
</dbReference>
<feature type="region of interest" description="Disordered" evidence="1">
    <location>
        <begin position="92"/>
        <end position="205"/>
    </location>
</feature>
<evidence type="ECO:0000256" key="1">
    <source>
        <dbReference type="SAM" id="MobiDB-lite"/>
    </source>
</evidence>
<sequence>MKERLSPPTTDLSLSEIAKLNRLVENTITVIPRVNDTPFSEQCIISAFGSDQVIIIFDEKSNSYWVRALKTQKRNLKSRLCLRSGGNFTCRDVGEDARSSSSPRSTPPPSSATTSDAIQPPDKRVDSFSLPLSGEEETSSSVATSSTGAERLCDANSQPDGAKSEGMAEELTRPFRKKARLASATESSGSTSTHPPVTKAALQLPRPPFPRFDDMPFEILAHILRLYFEEIDSPEVYVETLHKLYWLGRHPRDVINKLPELWTKVHPVSPSGFTIYSLHQFPSQAVSIYYNPKPEGHECSAASREPWQDLQRFLRLVKPQRPRWERMTMVVTPDSLPALTTVLESPAPQLRSLSVTVTDAPWSNPLALPMAPSLRAQVDRSLNLLEGKQGNLQHLELKNVPCRFNPSAFVGLISLSLAEGTRTRYTEVIAFLESSTNLRTLHLVNVRWLDHMRTPSMNAEGLSLPQLKELTLVESLEHTGMTNLLYLIKIQTCNRLYLRTLATVELLGQRLAEKVVPIVRRTLTVQLRTSLDIRHHLTLNEMSWRGRDEPLDLDGEQETGFNIGFRSSNPGRSDLFFNFVQRILDLAGLTTSISLDIHDSLSGAAPLAPGSGAVMAVPTLSTDSLQLLDIANISADVVEGYLGYVKDFLVEDLRPSFPGLGSVHLQYIPDAQAVVQPGSWAQYSLKSLLDDLRQAYQALSVEEDLFEEARFIVTFPHPCTPLMAAGRET</sequence>
<dbReference type="AlphaFoldDB" id="A0A0C3PNA9"/>
<feature type="compositionally biased region" description="Low complexity" evidence="1">
    <location>
        <begin position="182"/>
        <end position="193"/>
    </location>
</feature>